<dbReference type="PROSITE" id="PS00675">
    <property type="entry name" value="SIGMA54_INTERACT_1"/>
    <property type="match status" value="1"/>
</dbReference>
<dbReference type="SMART" id="SM00382">
    <property type="entry name" value="AAA"/>
    <property type="match status" value="1"/>
</dbReference>
<dbReference type="Gene3D" id="3.40.50.300">
    <property type="entry name" value="P-loop containing nucleotide triphosphate hydrolases"/>
    <property type="match status" value="1"/>
</dbReference>
<keyword evidence="3" id="KW-0805">Transcription regulation</keyword>
<dbReference type="Gene3D" id="1.10.10.60">
    <property type="entry name" value="Homeodomain-like"/>
    <property type="match status" value="1"/>
</dbReference>
<dbReference type="STRING" id="1391653.AKJ08_3420"/>
<evidence type="ECO:0000256" key="2">
    <source>
        <dbReference type="ARBA" id="ARBA00022840"/>
    </source>
</evidence>
<dbReference type="InterPro" id="IPR025662">
    <property type="entry name" value="Sigma_54_int_dom_ATP-bd_1"/>
</dbReference>
<dbReference type="GO" id="GO:0006355">
    <property type="term" value="P:regulation of DNA-templated transcription"/>
    <property type="evidence" value="ECO:0007669"/>
    <property type="project" value="InterPro"/>
</dbReference>
<keyword evidence="7" id="KW-0282">Flagellum</keyword>
<gene>
    <name evidence="7" type="ORF">AKJ08_3420</name>
</gene>
<dbReference type="Pfam" id="PF25601">
    <property type="entry name" value="AAA_lid_14"/>
    <property type="match status" value="1"/>
</dbReference>
<name>A0A0K1PHL6_9BACT</name>
<evidence type="ECO:0000256" key="1">
    <source>
        <dbReference type="ARBA" id="ARBA00022741"/>
    </source>
</evidence>
<keyword evidence="7" id="KW-0969">Cilium</keyword>
<dbReference type="AlphaFoldDB" id="A0A0K1PHL6"/>
<evidence type="ECO:0000259" key="6">
    <source>
        <dbReference type="PROSITE" id="PS50045"/>
    </source>
</evidence>
<dbReference type="InterPro" id="IPR003593">
    <property type="entry name" value="AAA+_ATPase"/>
</dbReference>
<dbReference type="Gene3D" id="1.10.8.60">
    <property type="match status" value="1"/>
</dbReference>
<dbReference type="InterPro" id="IPR002078">
    <property type="entry name" value="Sigma_54_int"/>
</dbReference>
<evidence type="ECO:0000256" key="4">
    <source>
        <dbReference type="ARBA" id="ARBA00023125"/>
    </source>
</evidence>
<dbReference type="Pfam" id="PF00158">
    <property type="entry name" value="Sigma54_activat"/>
    <property type="match status" value="1"/>
</dbReference>
<dbReference type="PANTHER" id="PTHR32071">
    <property type="entry name" value="TRANSCRIPTIONAL REGULATORY PROTEIN"/>
    <property type="match status" value="1"/>
</dbReference>
<reference evidence="7 8" key="1">
    <citation type="submission" date="2015-08" db="EMBL/GenBank/DDBJ databases">
        <authorList>
            <person name="Babu N.S."/>
            <person name="Beckwith C.J."/>
            <person name="Beseler K.G."/>
            <person name="Brison A."/>
            <person name="Carone J.V."/>
            <person name="Caskin T.P."/>
            <person name="Diamond M."/>
            <person name="Durham M.E."/>
            <person name="Foxe J.M."/>
            <person name="Go M."/>
            <person name="Henderson B.A."/>
            <person name="Jones I.B."/>
            <person name="McGettigan J.A."/>
            <person name="Micheletti S.J."/>
            <person name="Nasrallah M.E."/>
            <person name="Ortiz D."/>
            <person name="Piller C.R."/>
            <person name="Privatt S.R."/>
            <person name="Schneider S.L."/>
            <person name="Sharp S."/>
            <person name="Smith T.C."/>
            <person name="Stanton J.D."/>
            <person name="Ullery H.E."/>
            <person name="Wilson R.J."/>
            <person name="Serrano M.G."/>
            <person name="Buck G."/>
            <person name="Lee V."/>
            <person name="Wang Y."/>
            <person name="Carvalho R."/>
            <person name="Voegtly L."/>
            <person name="Shi R."/>
            <person name="Duckworth R."/>
            <person name="Johnson A."/>
            <person name="Loviza R."/>
            <person name="Walstead R."/>
            <person name="Shah Z."/>
            <person name="Kiflezghi M."/>
            <person name="Wade K."/>
            <person name="Ball S.L."/>
            <person name="Bradley K.W."/>
            <person name="Asai D.J."/>
            <person name="Bowman C.A."/>
            <person name="Russell D.A."/>
            <person name="Pope W.H."/>
            <person name="Jacobs-Sera D."/>
            <person name="Hendrix R.W."/>
            <person name="Hatfull G.F."/>
        </authorList>
    </citation>
    <scope>NUCLEOTIDE SEQUENCE [LARGE SCALE GENOMIC DNA]</scope>
    <source>
        <strain evidence="7 8">DSM 27710</strain>
    </source>
</reference>
<organism evidence="7 8">
    <name type="scientific">Vulgatibacter incomptus</name>
    <dbReference type="NCBI Taxonomy" id="1391653"/>
    <lineage>
        <taxon>Bacteria</taxon>
        <taxon>Pseudomonadati</taxon>
        <taxon>Myxococcota</taxon>
        <taxon>Myxococcia</taxon>
        <taxon>Myxococcales</taxon>
        <taxon>Cystobacterineae</taxon>
        <taxon>Vulgatibacteraceae</taxon>
        <taxon>Vulgatibacter</taxon>
    </lineage>
</organism>
<evidence type="ECO:0000313" key="8">
    <source>
        <dbReference type="Proteomes" id="UP000055590"/>
    </source>
</evidence>
<dbReference type="SUPFAM" id="SSF46689">
    <property type="entry name" value="Homeodomain-like"/>
    <property type="match status" value="1"/>
</dbReference>
<dbReference type="EMBL" id="CP012332">
    <property type="protein sequence ID" value="AKU93033.1"/>
    <property type="molecule type" value="Genomic_DNA"/>
</dbReference>
<dbReference type="GO" id="GO:0043565">
    <property type="term" value="F:sequence-specific DNA binding"/>
    <property type="evidence" value="ECO:0007669"/>
    <property type="project" value="InterPro"/>
</dbReference>
<keyword evidence="5" id="KW-0804">Transcription</keyword>
<dbReference type="InterPro" id="IPR058031">
    <property type="entry name" value="AAA_lid_NorR"/>
</dbReference>
<dbReference type="FunFam" id="3.40.50.300:FF:000006">
    <property type="entry name" value="DNA-binding transcriptional regulator NtrC"/>
    <property type="match status" value="1"/>
</dbReference>
<dbReference type="PRINTS" id="PR01590">
    <property type="entry name" value="HTHFIS"/>
</dbReference>
<dbReference type="CDD" id="cd00009">
    <property type="entry name" value="AAA"/>
    <property type="match status" value="1"/>
</dbReference>
<keyword evidence="8" id="KW-1185">Reference proteome</keyword>
<dbReference type="SUPFAM" id="SSF52540">
    <property type="entry name" value="P-loop containing nucleoside triphosphate hydrolases"/>
    <property type="match status" value="1"/>
</dbReference>
<dbReference type="PROSITE" id="PS00676">
    <property type="entry name" value="SIGMA54_INTERACT_2"/>
    <property type="match status" value="1"/>
</dbReference>
<keyword evidence="2" id="KW-0067">ATP-binding</keyword>
<dbReference type="InterPro" id="IPR002197">
    <property type="entry name" value="HTH_Fis"/>
</dbReference>
<dbReference type="Pfam" id="PF02954">
    <property type="entry name" value="HTH_8"/>
    <property type="match status" value="1"/>
</dbReference>
<dbReference type="InterPro" id="IPR009057">
    <property type="entry name" value="Homeodomain-like_sf"/>
</dbReference>
<dbReference type="PATRIC" id="fig|1391653.3.peg.3570"/>
<keyword evidence="7" id="KW-0966">Cell projection</keyword>
<dbReference type="PROSITE" id="PS50045">
    <property type="entry name" value="SIGMA54_INTERACT_4"/>
    <property type="match status" value="1"/>
</dbReference>
<keyword evidence="4" id="KW-0238">DNA-binding</keyword>
<evidence type="ECO:0000256" key="5">
    <source>
        <dbReference type="ARBA" id="ARBA00023163"/>
    </source>
</evidence>
<dbReference type="InterPro" id="IPR025944">
    <property type="entry name" value="Sigma_54_int_dom_CS"/>
</dbReference>
<dbReference type="InterPro" id="IPR025943">
    <property type="entry name" value="Sigma_54_int_dom_ATP-bd_2"/>
</dbReference>
<dbReference type="Proteomes" id="UP000055590">
    <property type="component" value="Chromosome"/>
</dbReference>
<dbReference type="GO" id="GO:0005524">
    <property type="term" value="F:ATP binding"/>
    <property type="evidence" value="ECO:0007669"/>
    <property type="project" value="UniProtKB-KW"/>
</dbReference>
<dbReference type="PROSITE" id="PS00688">
    <property type="entry name" value="SIGMA54_INTERACT_3"/>
    <property type="match status" value="1"/>
</dbReference>
<accession>A0A0K1PHL6</accession>
<evidence type="ECO:0000313" key="7">
    <source>
        <dbReference type="EMBL" id="AKU93033.1"/>
    </source>
</evidence>
<dbReference type="KEGG" id="vin:AKJ08_3420"/>
<dbReference type="OrthoDB" id="9814761at2"/>
<evidence type="ECO:0000256" key="3">
    <source>
        <dbReference type="ARBA" id="ARBA00023015"/>
    </source>
</evidence>
<protein>
    <submittedName>
        <fullName evidence="7">Flagellar regulatory protein FleQ</fullName>
    </submittedName>
</protein>
<dbReference type="InterPro" id="IPR027417">
    <property type="entry name" value="P-loop_NTPase"/>
</dbReference>
<proteinExistence type="predicted"/>
<feature type="domain" description="Sigma-54 factor interaction" evidence="6">
    <location>
        <begin position="16"/>
        <end position="240"/>
    </location>
</feature>
<sequence>MALSADPQVLPYTQLVHGPGSPLLNLARLCKRIAASEATVLITGETGTGKEVFARLVHEHSARVERTLVPVNCAAIPEALLESELFGYVRGAFTGAFQSRKGRIALADGGTLFLDEIGELPLSLQAKLLRVLQERSYEPVGSTEPVPANFRLVAATNRDLTAEVEAGRFRRDLYYRLLVCPLELPALRERRADIAPLFLHFWRRRGESRRIAPEAMVRLCSHDWPGNVRELENLVERLSICAEGEVIEATDLPEEFRRKPMLHPLPDEATDVVEATPIVLDGGASTDDDAVADLSGVANEAAAEISSDAAWAAGLEDQAPARESVPRPDATFQESPEELEAVRLARAGLVEESPSDWEPVLPLDLPALLRAIEDRYIETALRNAEGNKKAAADLLGLQRTTLVEKLRRRNRDAAPPDSTANTP</sequence>
<keyword evidence="1" id="KW-0547">Nucleotide-binding</keyword>